<dbReference type="InterPro" id="IPR004399">
    <property type="entry name" value="HMP/HMP-P_kinase_dom"/>
</dbReference>
<dbReference type="Gene3D" id="3.40.1190.20">
    <property type="match status" value="1"/>
</dbReference>
<dbReference type="SUPFAM" id="SSF53613">
    <property type="entry name" value="Ribokinase-like"/>
    <property type="match status" value="1"/>
</dbReference>
<evidence type="ECO:0000313" key="16">
    <source>
        <dbReference type="Proteomes" id="UP000001202"/>
    </source>
</evidence>
<dbReference type="InterPro" id="IPR029056">
    <property type="entry name" value="Ribokinase-like"/>
</dbReference>
<keyword evidence="7" id="KW-0067">ATP-binding</keyword>
<dbReference type="PANTHER" id="PTHR20858">
    <property type="entry name" value="PHOSPHOMETHYLPYRIMIDINE KINASE"/>
    <property type="match status" value="1"/>
</dbReference>
<evidence type="ECO:0000256" key="13">
    <source>
        <dbReference type="ARBA" id="ARBA00049293"/>
    </source>
</evidence>
<keyword evidence="5" id="KW-0547">Nucleotide-binding</keyword>
<name>A0A0H3BI84_TREPS</name>
<dbReference type="GO" id="GO:0009228">
    <property type="term" value="P:thiamine biosynthetic process"/>
    <property type="evidence" value="ECO:0007669"/>
    <property type="project" value="InterPro"/>
</dbReference>
<gene>
    <name evidence="15" type="primary">thiD</name>
    <name evidence="15" type="ordered locus">TPASS_0115</name>
</gene>
<dbReference type="KEGG" id="tpp:TPASS_0115"/>
<dbReference type="PATRIC" id="fig|455434.6.peg.118"/>
<comment type="similarity">
    <text evidence="1">Belongs to the ThiD family.</text>
</comment>
<dbReference type="NCBIfam" id="TIGR00097">
    <property type="entry name" value="HMP-P_kinase"/>
    <property type="match status" value="1"/>
</dbReference>
<accession>A0A0H3BI84</accession>
<dbReference type="FunFam" id="3.40.1190.20:FF:000003">
    <property type="entry name" value="Phosphomethylpyrimidine kinase ThiD"/>
    <property type="match status" value="1"/>
</dbReference>
<dbReference type="InterPro" id="IPR013749">
    <property type="entry name" value="PM/HMP-P_kinase-1"/>
</dbReference>
<dbReference type="GO" id="GO:0005524">
    <property type="term" value="F:ATP binding"/>
    <property type="evidence" value="ECO:0007669"/>
    <property type="project" value="UniProtKB-KW"/>
</dbReference>
<evidence type="ECO:0000256" key="4">
    <source>
        <dbReference type="ARBA" id="ARBA00022723"/>
    </source>
</evidence>
<dbReference type="RefSeq" id="WP_012460517.1">
    <property type="nucleotide sequence ID" value="NC_010741.1"/>
</dbReference>
<dbReference type="CDD" id="cd01169">
    <property type="entry name" value="HMPP_kinase"/>
    <property type="match status" value="1"/>
</dbReference>
<sequence length="269" mass="29001">MVKLLSIGGSDASGGAGIEADLKTFQEYGAFGVATLTAIVTMDPSRNWSHRVHSLEEDCVRDQLETAFAGVGVSAVKSGMLASVHAIECVAEYLERFAVAAYVFDPVMVCKGSGDALHRELNELMIQKLLPRATVVTPNLFETAQIADISVPRTVDEMKEGARLIHERGASHVFVKGGGRLPGCKHALDVFYDGKTFHLVEDELVQSGWNHGAGCTVSAAITAGLGRGLTAYDAILSAKRFVTTGLRHGFQVNQWVGTGNLSKWRDRFH</sequence>
<dbReference type="EMBL" id="CP000805">
    <property type="protein sequence ID" value="ACD70542.1"/>
    <property type="molecule type" value="Genomic_DNA"/>
</dbReference>
<protein>
    <recommendedName>
        <fullName evidence="2">pyridoxal kinase</fullName>
        <ecNumber evidence="2">2.7.1.35</ecNumber>
    </recommendedName>
    <alternativeName>
        <fullName evidence="10">PN/PL/PM kinase</fullName>
    </alternativeName>
    <alternativeName>
        <fullName evidence="11">Pyridoxal kinase</fullName>
    </alternativeName>
    <alternativeName>
        <fullName evidence="9">Pyridoxamine kinase</fullName>
    </alternativeName>
    <alternativeName>
        <fullName evidence="12">Vitamin B6 kinase</fullName>
    </alternativeName>
</protein>
<reference evidence="15 16" key="1">
    <citation type="journal article" date="2008" name="BMC Microbiol.">
        <title>Complete genome sequence of Treponema pallidum ssp. pallidum strain SS14 determined with oligonucleotide arrays.</title>
        <authorList>
            <person name="Matejkova P."/>
            <person name="Strouhal M."/>
            <person name="Smajs D."/>
            <person name="Norris S.J."/>
            <person name="Palzkill T."/>
            <person name="Petrosino J.F."/>
            <person name="Sodergren E."/>
            <person name="Norton J.E."/>
            <person name="Singh J."/>
            <person name="Richmond T.A."/>
            <person name="Molla M.N."/>
            <person name="Albert T.J."/>
            <person name="Weinstock G.M."/>
        </authorList>
    </citation>
    <scope>NUCLEOTIDE SEQUENCE [LARGE SCALE GENOMIC DNA]</scope>
    <source>
        <strain evidence="15 16">SS14</strain>
    </source>
</reference>
<dbReference type="GO" id="GO:0008972">
    <property type="term" value="F:phosphomethylpyrimidine kinase activity"/>
    <property type="evidence" value="ECO:0007669"/>
    <property type="project" value="InterPro"/>
</dbReference>
<evidence type="ECO:0000313" key="15">
    <source>
        <dbReference type="EMBL" id="ACD70542.1"/>
    </source>
</evidence>
<dbReference type="PANTHER" id="PTHR20858:SF19">
    <property type="entry name" value="PYRIDOXINE KINASE"/>
    <property type="match status" value="1"/>
</dbReference>
<dbReference type="AlphaFoldDB" id="A0A0H3BI84"/>
<keyword evidence="4" id="KW-0479">Metal-binding</keyword>
<evidence type="ECO:0000256" key="12">
    <source>
        <dbReference type="ARBA" id="ARBA00042531"/>
    </source>
</evidence>
<evidence type="ECO:0000256" key="10">
    <source>
        <dbReference type="ARBA" id="ARBA00042348"/>
    </source>
</evidence>
<dbReference type="GO" id="GO:0008478">
    <property type="term" value="F:pyridoxal kinase activity"/>
    <property type="evidence" value="ECO:0007669"/>
    <property type="project" value="UniProtKB-EC"/>
</dbReference>
<comment type="catalytic activity">
    <reaction evidence="13">
        <text>pyridoxal + ATP = pyridoxal 5'-phosphate + ADP + H(+)</text>
        <dbReference type="Rhea" id="RHEA:10224"/>
        <dbReference type="ChEBI" id="CHEBI:15378"/>
        <dbReference type="ChEBI" id="CHEBI:17310"/>
        <dbReference type="ChEBI" id="CHEBI:30616"/>
        <dbReference type="ChEBI" id="CHEBI:456216"/>
        <dbReference type="ChEBI" id="CHEBI:597326"/>
        <dbReference type="EC" id="2.7.1.35"/>
    </reaction>
</comment>
<evidence type="ECO:0000256" key="5">
    <source>
        <dbReference type="ARBA" id="ARBA00022741"/>
    </source>
</evidence>
<dbReference type="Proteomes" id="UP000001202">
    <property type="component" value="Chromosome"/>
</dbReference>
<keyword evidence="3" id="KW-0808">Transferase</keyword>
<evidence type="ECO:0000256" key="3">
    <source>
        <dbReference type="ARBA" id="ARBA00022679"/>
    </source>
</evidence>
<feature type="domain" description="Pyridoxamine kinase/Phosphomethylpyrimidine kinase" evidence="14">
    <location>
        <begin position="11"/>
        <end position="258"/>
    </location>
</feature>
<evidence type="ECO:0000259" key="14">
    <source>
        <dbReference type="Pfam" id="PF08543"/>
    </source>
</evidence>
<dbReference type="GO" id="GO:0008902">
    <property type="term" value="F:hydroxymethylpyrimidine kinase activity"/>
    <property type="evidence" value="ECO:0007669"/>
    <property type="project" value="TreeGrafter"/>
</dbReference>
<proteinExistence type="inferred from homology"/>
<evidence type="ECO:0000256" key="1">
    <source>
        <dbReference type="ARBA" id="ARBA00009879"/>
    </source>
</evidence>
<evidence type="ECO:0000256" key="11">
    <source>
        <dbReference type="ARBA" id="ARBA00042396"/>
    </source>
</evidence>
<evidence type="ECO:0000256" key="2">
    <source>
        <dbReference type="ARBA" id="ARBA00012104"/>
    </source>
</evidence>
<keyword evidence="8" id="KW-0460">Magnesium</keyword>
<evidence type="ECO:0000256" key="7">
    <source>
        <dbReference type="ARBA" id="ARBA00022840"/>
    </source>
</evidence>
<keyword evidence="6 15" id="KW-0418">Kinase</keyword>
<dbReference type="GO" id="GO:0005829">
    <property type="term" value="C:cytosol"/>
    <property type="evidence" value="ECO:0007669"/>
    <property type="project" value="TreeGrafter"/>
</dbReference>
<evidence type="ECO:0000256" key="9">
    <source>
        <dbReference type="ARBA" id="ARBA00042307"/>
    </source>
</evidence>
<evidence type="ECO:0000256" key="6">
    <source>
        <dbReference type="ARBA" id="ARBA00022777"/>
    </source>
</evidence>
<dbReference type="Pfam" id="PF08543">
    <property type="entry name" value="Phos_pyr_kin"/>
    <property type="match status" value="1"/>
</dbReference>
<dbReference type="GO" id="GO:0046872">
    <property type="term" value="F:metal ion binding"/>
    <property type="evidence" value="ECO:0007669"/>
    <property type="project" value="UniProtKB-KW"/>
</dbReference>
<organism evidence="15 16">
    <name type="scientific">Treponema pallidum subsp. pallidum (strain SS14)</name>
    <dbReference type="NCBI Taxonomy" id="455434"/>
    <lineage>
        <taxon>Bacteria</taxon>
        <taxon>Pseudomonadati</taxon>
        <taxon>Spirochaetota</taxon>
        <taxon>Spirochaetia</taxon>
        <taxon>Spirochaetales</taxon>
        <taxon>Treponemataceae</taxon>
        <taxon>Treponema</taxon>
    </lineage>
</organism>
<dbReference type="EC" id="2.7.1.35" evidence="2"/>
<evidence type="ECO:0000256" key="8">
    <source>
        <dbReference type="ARBA" id="ARBA00022842"/>
    </source>
</evidence>